<sequence>MDEDDPSGERPLIAALPVRQDVPVDALLAEVAALLAAGGLRTAGFLQRDGVRLEDLTSGASYPITQDLGPGSSGCRLDPAGLALAAAAGLAALERGADLLVIPRFGKAEIEGEGMRGVIGRACELGVPILVGVRKSAEPAWESFAGGLAEWIAPERQAVADWCRTACAGAAPVRCRT</sequence>
<dbReference type="Pfam" id="PF10649">
    <property type="entry name" value="DUF2478"/>
    <property type="match status" value="1"/>
</dbReference>
<name>A0ABX5J809_9RHOB</name>
<protein>
    <submittedName>
        <fullName evidence="1">Nucleoside-triphosphatase THEP1</fullName>
    </submittedName>
</protein>
<organism evidence="1 2">
    <name type="scientific">Cereibacter johrii</name>
    <dbReference type="NCBI Taxonomy" id="445629"/>
    <lineage>
        <taxon>Bacteria</taxon>
        <taxon>Pseudomonadati</taxon>
        <taxon>Pseudomonadota</taxon>
        <taxon>Alphaproteobacteria</taxon>
        <taxon>Rhodobacterales</taxon>
        <taxon>Paracoccaceae</taxon>
        <taxon>Cereibacter</taxon>
    </lineage>
</organism>
<dbReference type="RefSeq" id="WP_069332774.1">
    <property type="nucleotide sequence ID" value="NZ_MABH01000165.1"/>
</dbReference>
<dbReference type="Proteomes" id="UP000240800">
    <property type="component" value="Unassembled WGS sequence"/>
</dbReference>
<evidence type="ECO:0000313" key="2">
    <source>
        <dbReference type="Proteomes" id="UP000240800"/>
    </source>
</evidence>
<reference evidence="1 2" key="1">
    <citation type="submission" date="2018-04" db="EMBL/GenBank/DDBJ databases">
        <title>Genomic Encyclopedia of Type Strains, Phase III (KMG-III): the genomes of soil and plant-associated and newly described type strains.</title>
        <authorList>
            <person name="Whitman W."/>
        </authorList>
    </citation>
    <scope>NUCLEOTIDE SEQUENCE [LARGE SCALE GENOMIC DNA]</scope>
    <source>
        <strain evidence="1 2">JA192</strain>
    </source>
</reference>
<evidence type="ECO:0000313" key="1">
    <source>
        <dbReference type="EMBL" id="PTM77608.1"/>
    </source>
</evidence>
<dbReference type="InterPro" id="IPR018912">
    <property type="entry name" value="DUF2478"/>
</dbReference>
<accession>A0ABX5J809</accession>
<gene>
    <name evidence="1" type="ORF">C8J29_105125</name>
</gene>
<proteinExistence type="predicted"/>
<dbReference type="EMBL" id="PZZW01000005">
    <property type="protein sequence ID" value="PTM77608.1"/>
    <property type="molecule type" value="Genomic_DNA"/>
</dbReference>
<comment type="caution">
    <text evidence="1">The sequence shown here is derived from an EMBL/GenBank/DDBJ whole genome shotgun (WGS) entry which is preliminary data.</text>
</comment>
<keyword evidence="2" id="KW-1185">Reference proteome</keyword>